<dbReference type="OrthoDB" id="8442287at2"/>
<sequence length="70" mass="7839">MKMPEIVDEHRVHRVCVEGVTVRYVEGRGDIKLTVEGVLPSQTVETIRLDLLAKLQAVENAPIDCIRVTV</sequence>
<reference evidence="1 2" key="2">
    <citation type="submission" date="2018-07" db="EMBL/GenBank/DDBJ databases">
        <title>Diversity of Mesorhizobium strains in Brazil.</title>
        <authorList>
            <person name="Helene L.C.F."/>
            <person name="Dall'Agnol R."/>
            <person name="Delamuta J.R.M."/>
            <person name="Hungria M."/>
        </authorList>
    </citation>
    <scope>NUCLEOTIDE SEQUENCE [LARGE SCALE GENOMIC DNA]</scope>
    <source>
        <strain evidence="1 2">AC99b</strain>
    </source>
</reference>
<comment type="caution">
    <text evidence="1">The sequence shown here is derived from an EMBL/GenBank/DDBJ whole genome shotgun (WGS) entry which is preliminary data.</text>
</comment>
<organism evidence="1 2">
    <name type="scientific">Mesorhizobium hawassense</name>
    <dbReference type="NCBI Taxonomy" id="1209954"/>
    <lineage>
        <taxon>Bacteria</taxon>
        <taxon>Pseudomonadati</taxon>
        <taxon>Pseudomonadota</taxon>
        <taxon>Alphaproteobacteria</taxon>
        <taxon>Hyphomicrobiales</taxon>
        <taxon>Phyllobacteriaceae</taxon>
        <taxon>Mesorhizobium</taxon>
    </lineage>
</organism>
<dbReference type="AlphaFoldDB" id="A0A330HR20"/>
<accession>A0A330HR20</accession>
<keyword evidence="2" id="KW-1185">Reference proteome</keyword>
<reference evidence="2" key="1">
    <citation type="submission" date="2018-06" db="EMBL/GenBank/DDBJ databases">
        <authorList>
            <person name="Helene L.C."/>
            <person name="Dall'Agnol R."/>
            <person name="Delamuta J.R."/>
            <person name="Hungria M."/>
        </authorList>
    </citation>
    <scope>NUCLEOTIDE SEQUENCE [LARGE SCALE GENOMIC DNA]</scope>
    <source>
        <strain evidence="2">AC99b</strain>
    </source>
</reference>
<proteinExistence type="predicted"/>
<name>A0A330HR20_9HYPH</name>
<dbReference type="RefSeq" id="WP_112096788.1">
    <property type="nucleotide sequence ID" value="NZ_QMBP01000003.1"/>
</dbReference>
<dbReference type="Proteomes" id="UP000251558">
    <property type="component" value="Unassembled WGS sequence"/>
</dbReference>
<evidence type="ECO:0000313" key="2">
    <source>
        <dbReference type="Proteomes" id="UP000251558"/>
    </source>
</evidence>
<gene>
    <name evidence="1" type="ORF">DPM33_07475</name>
</gene>
<protein>
    <submittedName>
        <fullName evidence="1">Uncharacterized protein</fullName>
    </submittedName>
</protein>
<dbReference type="EMBL" id="QMBP01000003">
    <property type="protein sequence ID" value="RAZ91156.1"/>
    <property type="molecule type" value="Genomic_DNA"/>
</dbReference>
<evidence type="ECO:0000313" key="1">
    <source>
        <dbReference type="EMBL" id="RAZ91156.1"/>
    </source>
</evidence>